<evidence type="ECO:0000256" key="3">
    <source>
        <dbReference type="ARBA" id="ARBA00022692"/>
    </source>
</evidence>
<dbReference type="EMBL" id="BJNG01000020">
    <property type="protein sequence ID" value="GEC20601.1"/>
    <property type="molecule type" value="Genomic_DNA"/>
</dbReference>
<protein>
    <recommendedName>
        <fullName evidence="8">RDD domain-containing protein</fullName>
    </recommendedName>
</protein>
<evidence type="ECO:0000259" key="8">
    <source>
        <dbReference type="Pfam" id="PF06271"/>
    </source>
</evidence>
<evidence type="ECO:0000256" key="6">
    <source>
        <dbReference type="SAM" id="MobiDB-lite"/>
    </source>
</evidence>
<feature type="transmembrane region" description="Helical" evidence="7">
    <location>
        <begin position="103"/>
        <end position="124"/>
    </location>
</feature>
<evidence type="ECO:0000256" key="4">
    <source>
        <dbReference type="ARBA" id="ARBA00022989"/>
    </source>
</evidence>
<dbReference type="PANTHER" id="PTHR36115:SF6">
    <property type="entry name" value="PROLINE-RICH ANTIGEN HOMOLOG"/>
    <property type="match status" value="1"/>
</dbReference>
<sequence>MNGTPPPAQPSGRPGSPPGYGPWPGHAAPPGHGAQPGHGAARPAYGPPPGGVPAYGAAPAGYPQPGHAQPGYPQPGYAPPGYPQPGLGGSSAGAGYADWGRRVLALLIDGAIPAAVVLLVVLPLTVIGDLALLLTVGGVAYLAVFAFAIWNSGYRQGTTGQSIGKKVIGIRLVRAQDRQPVGFGPAVGRQLLHVVDAIPFYLGYLWPLWDDRKQTFADKICDTVVVPADR</sequence>
<dbReference type="OrthoDB" id="9793824at2"/>
<feature type="compositionally biased region" description="Low complexity" evidence="6">
    <location>
        <begin position="23"/>
        <end position="44"/>
    </location>
</feature>
<evidence type="ECO:0000256" key="2">
    <source>
        <dbReference type="ARBA" id="ARBA00022475"/>
    </source>
</evidence>
<keyword evidence="10" id="KW-1185">Reference proteome</keyword>
<comment type="caution">
    <text evidence="9">The sequence shown here is derived from an EMBL/GenBank/DDBJ whole genome shotgun (WGS) entry which is preliminary data.</text>
</comment>
<name>A0A4Y3WQP5_9PSEU</name>
<feature type="compositionally biased region" description="Low complexity" evidence="6">
    <location>
        <begin position="52"/>
        <end position="71"/>
    </location>
</feature>
<feature type="compositionally biased region" description="Pro residues" evidence="6">
    <location>
        <begin position="1"/>
        <end position="21"/>
    </location>
</feature>
<dbReference type="InterPro" id="IPR051791">
    <property type="entry name" value="Pra-immunoreactive"/>
</dbReference>
<dbReference type="InterPro" id="IPR010432">
    <property type="entry name" value="RDD"/>
</dbReference>
<feature type="domain" description="RDD" evidence="8">
    <location>
        <begin position="96"/>
        <end position="221"/>
    </location>
</feature>
<evidence type="ECO:0000256" key="5">
    <source>
        <dbReference type="ARBA" id="ARBA00023136"/>
    </source>
</evidence>
<evidence type="ECO:0000313" key="9">
    <source>
        <dbReference type="EMBL" id="GEC20601.1"/>
    </source>
</evidence>
<comment type="subcellular location">
    <subcellularLocation>
        <location evidence="1">Cell membrane</location>
        <topology evidence="1">Multi-pass membrane protein</topology>
    </subcellularLocation>
</comment>
<proteinExistence type="predicted"/>
<dbReference type="AlphaFoldDB" id="A0A4Y3WQP5"/>
<evidence type="ECO:0000313" key="10">
    <source>
        <dbReference type="Proteomes" id="UP000320338"/>
    </source>
</evidence>
<evidence type="ECO:0000256" key="1">
    <source>
        <dbReference type="ARBA" id="ARBA00004651"/>
    </source>
</evidence>
<dbReference type="Proteomes" id="UP000320338">
    <property type="component" value="Unassembled WGS sequence"/>
</dbReference>
<dbReference type="Pfam" id="PF06271">
    <property type="entry name" value="RDD"/>
    <property type="match status" value="1"/>
</dbReference>
<feature type="region of interest" description="Disordered" evidence="6">
    <location>
        <begin position="1"/>
        <end position="85"/>
    </location>
</feature>
<gene>
    <name evidence="9" type="ORF">PHY01_28840</name>
</gene>
<keyword evidence="5 7" id="KW-0472">Membrane</keyword>
<reference evidence="9 10" key="1">
    <citation type="submission" date="2019-06" db="EMBL/GenBank/DDBJ databases">
        <title>Whole genome shotgun sequence of Pseudonocardia hydrocarbonoxydans NBRC 14498.</title>
        <authorList>
            <person name="Hosoyama A."/>
            <person name="Uohara A."/>
            <person name="Ohji S."/>
            <person name="Ichikawa N."/>
        </authorList>
    </citation>
    <scope>NUCLEOTIDE SEQUENCE [LARGE SCALE GENOMIC DNA]</scope>
    <source>
        <strain evidence="9 10">NBRC 14498</strain>
    </source>
</reference>
<evidence type="ECO:0000256" key="7">
    <source>
        <dbReference type="SAM" id="Phobius"/>
    </source>
</evidence>
<dbReference type="GO" id="GO:0005886">
    <property type="term" value="C:plasma membrane"/>
    <property type="evidence" value="ECO:0007669"/>
    <property type="project" value="UniProtKB-SubCell"/>
</dbReference>
<keyword evidence="4 7" id="KW-1133">Transmembrane helix</keyword>
<keyword evidence="3 7" id="KW-0812">Transmembrane</keyword>
<feature type="compositionally biased region" description="Pro residues" evidence="6">
    <location>
        <begin position="72"/>
        <end position="83"/>
    </location>
</feature>
<feature type="transmembrane region" description="Helical" evidence="7">
    <location>
        <begin position="130"/>
        <end position="150"/>
    </location>
</feature>
<keyword evidence="2" id="KW-1003">Cell membrane</keyword>
<dbReference type="RefSeq" id="WP_141279140.1">
    <property type="nucleotide sequence ID" value="NZ_BAAARZ010000003.1"/>
</dbReference>
<organism evidence="9 10">
    <name type="scientific">Pseudonocardia hydrocarbonoxydans</name>
    <dbReference type="NCBI Taxonomy" id="76726"/>
    <lineage>
        <taxon>Bacteria</taxon>
        <taxon>Bacillati</taxon>
        <taxon>Actinomycetota</taxon>
        <taxon>Actinomycetes</taxon>
        <taxon>Pseudonocardiales</taxon>
        <taxon>Pseudonocardiaceae</taxon>
        <taxon>Pseudonocardia</taxon>
    </lineage>
</organism>
<dbReference type="PANTHER" id="PTHR36115">
    <property type="entry name" value="PROLINE-RICH ANTIGEN HOMOLOG-RELATED"/>
    <property type="match status" value="1"/>
</dbReference>
<accession>A0A4Y3WQP5</accession>